<evidence type="ECO:0000256" key="3">
    <source>
        <dbReference type="ARBA" id="ARBA00016118"/>
    </source>
</evidence>
<comment type="similarity">
    <text evidence="2">Belongs to the CRISPR-associated Csm2 family.</text>
</comment>
<keyword evidence="4" id="KW-0694">RNA-binding</keyword>
<dbReference type="STRING" id="633813.SAMN04488087_1135"/>
<dbReference type="RefSeq" id="WP_072715000.1">
    <property type="nucleotide sequence ID" value="NZ_FRAU01000003.1"/>
</dbReference>
<reference evidence="8" key="1">
    <citation type="submission" date="2016-11" db="EMBL/GenBank/DDBJ databases">
        <authorList>
            <person name="Varghese N."/>
            <person name="Submissions S."/>
        </authorList>
    </citation>
    <scope>NUCLEOTIDE SEQUENCE [LARGE SCALE GENOMIC DNA]</scope>
    <source>
        <strain evidence="8">DSM 22212</strain>
    </source>
</reference>
<protein>
    <recommendedName>
        <fullName evidence="3">CRISPR system Cms protein Csm2</fullName>
    </recommendedName>
    <alternativeName>
        <fullName evidence="6">CRISPR type III A-associated protein Csm2</fullName>
    </alternativeName>
</protein>
<dbReference type="GO" id="GO:0051607">
    <property type="term" value="P:defense response to virus"/>
    <property type="evidence" value="ECO:0007669"/>
    <property type="project" value="UniProtKB-KW"/>
</dbReference>
<dbReference type="CDD" id="cd09647">
    <property type="entry name" value="Csm2_III-A"/>
    <property type="match status" value="1"/>
</dbReference>
<proteinExistence type="inferred from homology"/>
<keyword evidence="5" id="KW-0051">Antiviral defense</keyword>
<dbReference type="InterPro" id="IPR010149">
    <property type="entry name" value="CRISPR-assoc_prot_Csm2_III-A"/>
</dbReference>
<evidence type="ECO:0000313" key="8">
    <source>
        <dbReference type="Proteomes" id="UP000185812"/>
    </source>
</evidence>
<gene>
    <name evidence="7" type="ORF">SAMN04488087_1135</name>
</gene>
<evidence type="ECO:0000256" key="5">
    <source>
        <dbReference type="ARBA" id="ARBA00023118"/>
    </source>
</evidence>
<dbReference type="Proteomes" id="UP000185812">
    <property type="component" value="Unassembled WGS sequence"/>
</dbReference>
<organism evidence="7 8">
    <name type="scientific">Rhodothermus profundi</name>
    <dbReference type="NCBI Taxonomy" id="633813"/>
    <lineage>
        <taxon>Bacteria</taxon>
        <taxon>Pseudomonadati</taxon>
        <taxon>Rhodothermota</taxon>
        <taxon>Rhodothermia</taxon>
        <taxon>Rhodothermales</taxon>
        <taxon>Rhodothermaceae</taxon>
        <taxon>Rhodothermus</taxon>
    </lineage>
</organism>
<dbReference type="OrthoDB" id="964629at2"/>
<evidence type="ECO:0000256" key="4">
    <source>
        <dbReference type="ARBA" id="ARBA00022884"/>
    </source>
</evidence>
<keyword evidence="8" id="KW-1185">Reference proteome</keyword>
<sequence>MSKFSIPDDLARCKPEEIDRIADQMGKAFKNIKTAQLRNVFAHINRMRTRWRHDQDFQKLRRDLVMLKPRLAYAAGRQREVREMSEAFRKAINAVLASKDFGEALRNFFDLIEAVVAYHKYYGDKDN</sequence>
<dbReference type="EMBL" id="FRAU01000003">
    <property type="protein sequence ID" value="SHK45469.1"/>
    <property type="molecule type" value="Genomic_DNA"/>
</dbReference>
<dbReference type="NCBIfam" id="TIGR01870">
    <property type="entry name" value="cas_TM1810_Csm2"/>
    <property type="match status" value="1"/>
</dbReference>
<accession>A0A1M6SLH9</accession>
<dbReference type="GO" id="GO:0003723">
    <property type="term" value="F:RNA binding"/>
    <property type="evidence" value="ECO:0007669"/>
    <property type="project" value="UniProtKB-KW"/>
</dbReference>
<evidence type="ECO:0000256" key="1">
    <source>
        <dbReference type="ARBA" id="ARBA00003640"/>
    </source>
</evidence>
<name>A0A1M6SLH9_9BACT</name>
<comment type="function">
    <text evidence="1">This subunit may be involved in monitoring complementarity of crRNA and target RNA.</text>
</comment>
<evidence type="ECO:0000313" key="7">
    <source>
        <dbReference type="EMBL" id="SHK45469.1"/>
    </source>
</evidence>
<evidence type="ECO:0000256" key="2">
    <source>
        <dbReference type="ARBA" id="ARBA00006896"/>
    </source>
</evidence>
<dbReference type="AlphaFoldDB" id="A0A1M6SLH9"/>
<dbReference type="Pfam" id="PF03750">
    <property type="entry name" value="Csm2_III-A"/>
    <property type="match status" value="1"/>
</dbReference>
<evidence type="ECO:0000256" key="6">
    <source>
        <dbReference type="ARBA" id="ARBA00031723"/>
    </source>
</evidence>